<organism evidence="1 2">
    <name type="scientific">Fusarium austroafricanum</name>
    <dbReference type="NCBI Taxonomy" id="2364996"/>
    <lineage>
        <taxon>Eukaryota</taxon>
        <taxon>Fungi</taxon>
        <taxon>Dikarya</taxon>
        <taxon>Ascomycota</taxon>
        <taxon>Pezizomycotina</taxon>
        <taxon>Sordariomycetes</taxon>
        <taxon>Hypocreomycetidae</taxon>
        <taxon>Hypocreales</taxon>
        <taxon>Nectriaceae</taxon>
        <taxon>Fusarium</taxon>
        <taxon>Fusarium concolor species complex</taxon>
    </lineage>
</organism>
<proteinExistence type="predicted"/>
<gene>
    <name evidence="1" type="ORF">F53441_8308</name>
</gene>
<dbReference type="OrthoDB" id="5078271at2759"/>
<dbReference type="Proteomes" id="UP000605986">
    <property type="component" value="Unassembled WGS sequence"/>
</dbReference>
<comment type="caution">
    <text evidence="1">The sequence shown here is derived from an EMBL/GenBank/DDBJ whole genome shotgun (WGS) entry which is preliminary data.</text>
</comment>
<evidence type="ECO:0000313" key="1">
    <source>
        <dbReference type="EMBL" id="KAF4448274.1"/>
    </source>
</evidence>
<accession>A0A8H4NRB7</accession>
<sequence>MSQEILLNISDPQVIGVHMKTLIDLWVEHGLTDSQFLALEQAQNVIEDLDTRFVQALAHKQSWYDTVFTNILMNLENWEELPAWHEICLLKGYFDRAPGVVQFIGASTKRSTLILVNVFSHGMYTNDQNPSQMRNPENLIPYFWETSRWYRTKFHQYQDRQFSRLYNLERSVRASLASGRALYIVVAEDVYPPAWISAMKAWGNSEDQFGEWPGALQSREALRNDALMERWIDGDI</sequence>
<dbReference type="AlphaFoldDB" id="A0A8H4NRB7"/>
<evidence type="ECO:0000313" key="2">
    <source>
        <dbReference type="Proteomes" id="UP000605986"/>
    </source>
</evidence>
<name>A0A8H4NRB7_9HYPO</name>
<reference evidence="1" key="1">
    <citation type="submission" date="2020-01" db="EMBL/GenBank/DDBJ databases">
        <title>Identification and distribution of gene clusters putatively required for synthesis of sphingolipid metabolism inhibitors in phylogenetically diverse species of the filamentous fungus Fusarium.</title>
        <authorList>
            <person name="Kim H.-S."/>
            <person name="Busman M."/>
            <person name="Brown D.W."/>
            <person name="Divon H."/>
            <person name="Uhlig S."/>
            <person name="Proctor R.H."/>
        </authorList>
    </citation>
    <scope>NUCLEOTIDE SEQUENCE</scope>
    <source>
        <strain evidence="1">NRRL 53441</strain>
    </source>
</reference>
<keyword evidence="2" id="KW-1185">Reference proteome</keyword>
<dbReference type="EMBL" id="JAADJG010000349">
    <property type="protein sequence ID" value="KAF4448274.1"/>
    <property type="molecule type" value="Genomic_DNA"/>
</dbReference>
<protein>
    <submittedName>
        <fullName evidence="1">Uncharacterized protein</fullName>
    </submittedName>
</protein>